<feature type="transmembrane region" description="Helical" evidence="1">
    <location>
        <begin position="50"/>
        <end position="69"/>
    </location>
</feature>
<organism evidence="2 3">
    <name type="scientific">Cobetia amphilecti</name>
    <dbReference type="NCBI Taxonomy" id="1055104"/>
    <lineage>
        <taxon>Bacteria</taxon>
        <taxon>Pseudomonadati</taxon>
        <taxon>Pseudomonadota</taxon>
        <taxon>Gammaproteobacteria</taxon>
        <taxon>Oceanospirillales</taxon>
        <taxon>Halomonadaceae</taxon>
        <taxon>Cobetia</taxon>
    </lineage>
</organism>
<gene>
    <name evidence="2" type="ORF">Q4535_13220</name>
</gene>
<feature type="transmembrane region" description="Helical" evidence="1">
    <location>
        <begin position="150"/>
        <end position="169"/>
    </location>
</feature>
<proteinExistence type="predicted"/>
<evidence type="ECO:0008006" key="4">
    <source>
        <dbReference type="Google" id="ProtNLM"/>
    </source>
</evidence>
<sequence>MTSLSSGRGRRPSLPRLLLGGLGVVAAVCWPLLVYALLSRLTADPAGDATSGHVSPWVWALIALGALLIQRLPLPLILRLTLAALLIAISLLSEAELGLRAYPVLVNLAMLSVFATSLWRGMPVIERLARLQEPDLPAAGVRYTRKVTRVWCGFFVFNASVAAATALYADLATWTLYNGLVSYVLMGLLFCGEWLVRRRLRRADG</sequence>
<accession>A0AAP4X1N7</accession>
<keyword evidence="1" id="KW-0472">Membrane</keyword>
<feature type="transmembrane region" description="Helical" evidence="1">
    <location>
        <begin position="17"/>
        <end position="38"/>
    </location>
</feature>
<evidence type="ECO:0000313" key="3">
    <source>
        <dbReference type="Proteomes" id="UP001170481"/>
    </source>
</evidence>
<name>A0AAP4X1N7_9GAMM</name>
<protein>
    <recommendedName>
        <fullName evidence="4">DNA gyrase subunit B</fullName>
    </recommendedName>
</protein>
<feature type="transmembrane region" description="Helical" evidence="1">
    <location>
        <begin position="76"/>
        <end position="93"/>
    </location>
</feature>
<dbReference type="AlphaFoldDB" id="A0AAP4X1N7"/>
<feature type="transmembrane region" description="Helical" evidence="1">
    <location>
        <begin position="99"/>
        <end position="119"/>
    </location>
</feature>
<evidence type="ECO:0000313" key="2">
    <source>
        <dbReference type="EMBL" id="MDO6673071.1"/>
    </source>
</evidence>
<feature type="transmembrane region" description="Helical" evidence="1">
    <location>
        <begin position="175"/>
        <end position="196"/>
    </location>
</feature>
<comment type="caution">
    <text evidence="2">The sequence shown here is derived from an EMBL/GenBank/DDBJ whole genome shotgun (WGS) entry which is preliminary data.</text>
</comment>
<dbReference type="RefSeq" id="WP_303569742.1">
    <property type="nucleotide sequence ID" value="NZ_JAUORK010000019.1"/>
</dbReference>
<dbReference type="EMBL" id="JAUORK010000019">
    <property type="protein sequence ID" value="MDO6673071.1"/>
    <property type="molecule type" value="Genomic_DNA"/>
</dbReference>
<keyword evidence="1" id="KW-1133">Transmembrane helix</keyword>
<keyword evidence="1" id="KW-0812">Transmembrane</keyword>
<reference evidence="2" key="1">
    <citation type="submission" date="2023-07" db="EMBL/GenBank/DDBJ databases">
        <title>Genome content predicts the carbon catabolic preferences of heterotrophic bacteria.</title>
        <authorList>
            <person name="Gralka M."/>
        </authorList>
    </citation>
    <scope>NUCLEOTIDE SEQUENCE</scope>
    <source>
        <strain evidence="2">C2R13</strain>
    </source>
</reference>
<dbReference type="Proteomes" id="UP001170481">
    <property type="component" value="Unassembled WGS sequence"/>
</dbReference>
<evidence type="ECO:0000256" key="1">
    <source>
        <dbReference type="SAM" id="Phobius"/>
    </source>
</evidence>